<accession>A0ABQ9HTX8</accession>
<protein>
    <submittedName>
        <fullName evidence="1">Uncharacterized protein</fullName>
    </submittedName>
</protein>
<evidence type="ECO:0000313" key="2">
    <source>
        <dbReference type="Proteomes" id="UP001159363"/>
    </source>
</evidence>
<evidence type="ECO:0000313" key="1">
    <source>
        <dbReference type="EMBL" id="KAJ8887544.1"/>
    </source>
</evidence>
<proteinExistence type="predicted"/>
<sequence length="231" mass="25953">MLLTGGFSRGYPVFSALSFRRCSALASDTLAVKSRPNLFTRSSVSRFLLQCVLSLVLRLQLSFLPNCSLQPDRGTTRLTPPPPGQYRKPSVAVLAVKSQLASHCNRRVCLNGHSSRCRGPQRGPNRSGRGTPNWSRHLWVLSTNPRLSLWGHSNASNEEPRNILKVELQQGFRKGRRYHESTIVRLLSRLKEQDTAMKLSSSTETFHLLMRGRLSDAFVLVVGIETQELQE</sequence>
<dbReference type="Proteomes" id="UP001159363">
    <property type="component" value="Chromosome X"/>
</dbReference>
<organism evidence="1 2">
    <name type="scientific">Dryococelus australis</name>
    <dbReference type="NCBI Taxonomy" id="614101"/>
    <lineage>
        <taxon>Eukaryota</taxon>
        <taxon>Metazoa</taxon>
        <taxon>Ecdysozoa</taxon>
        <taxon>Arthropoda</taxon>
        <taxon>Hexapoda</taxon>
        <taxon>Insecta</taxon>
        <taxon>Pterygota</taxon>
        <taxon>Neoptera</taxon>
        <taxon>Polyneoptera</taxon>
        <taxon>Phasmatodea</taxon>
        <taxon>Verophasmatodea</taxon>
        <taxon>Anareolatae</taxon>
        <taxon>Phasmatidae</taxon>
        <taxon>Eurycanthinae</taxon>
        <taxon>Dryococelus</taxon>
    </lineage>
</organism>
<keyword evidence="2" id="KW-1185">Reference proteome</keyword>
<gene>
    <name evidence="1" type="ORF">PR048_013760</name>
</gene>
<comment type="caution">
    <text evidence="1">The sequence shown here is derived from an EMBL/GenBank/DDBJ whole genome shotgun (WGS) entry which is preliminary data.</text>
</comment>
<name>A0ABQ9HTX8_9NEOP</name>
<dbReference type="EMBL" id="JARBHB010000004">
    <property type="protein sequence ID" value="KAJ8887544.1"/>
    <property type="molecule type" value="Genomic_DNA"/>
</dbReference>
<reference evidence="1 2" key="1">
    <citation type="submission" date="2023-02" db="EMBL/GenBank/DDBJ databases">
        <title>LHISI_Scaffold_Assembly.</title>
        <authorList>
            <person name="Stuart O.P."/>
            <person name="Cleave R."/>
            <person name="Magrath M.J.L."/>
            <person name="Mikheyev A.S."/>
        </authorList>
    </citation>
    <scope>NUCLEOTIDE SEQUENCE [LARGE SCALE GENOMIC DNA]</scope>
    <source>
        <strain evidence="1">Daus_M_001</strain>
        <tissue evidence="1">Leg muscle</tissue>
    </source>
</reference>